<keyword evidence="2" id="KW-0378">Hydrolase</keyword>
<dbReference type="InterPro" id="IPR029058">
    <property type="entry name" value="AB_hydrolase_fold"/>
</dbReference>
<sequence>MRLVYVHGACVRDADWWWHRMVAPLAAVGVRSRAVALPSCRGDTPGDRLVTRPAPGCASGPSDGARLAGQGLGDLYDDVDAVRAVIDEDDEPVVLLGHSYGGIVITDASHGHPAVRQLVYVTSMMPDVGESQASVAGAGPAPCLDPGEDGTTGVLPDHVRELFVQDCDAATADAAVGRLTRQAMNPFGQPVRAAAWRDVPATYIVCTDDRAIPAEVQRERATRAGAVVEFAAGHHPFLSRPEDFAALLLDVTSPAR</sequence>
<name>A0ABP6T7P6_9ACTN</name>
<comment type="caution">
    <text evidence="2">The sequence shown here is derived from an EMBL/GenBank/DDBJ whole genome shotgun (WGS) entry which is preliminary data.</text>
</comment>
<keyword evidence="3" id="KW-1185">Reference proteome</keyword>
<dbReference type="InterPro" id="IPR000073">
    <property type="entry name" value="AB_hydrolase_1"/>
</dbReference>
<dbReference type="SUPFAM" id="SSF53474">
    <property type="entry name" value="alpha/beta-Hydrolases"/>
    <property type="match status" value="1"/>
</dbReference>
<gene>
    <name evidence="2" type="ORF">GCM10020369_64530</name>
</gene>
<organism evidence="2 3">
    <name type="scientific">Cryptosporangium minutisporangium</name>
    <dbReference type="NCBI Taxonomy" id="113569"/>
    <lineage>
        <taxon>Bacteria</taxon>
        <taxon>Bacillati</taxon>
        <taxon>Actinomycetota</taxon>
        <taxon>Actinomycetes</taxon>
        <taxon>Cryptosporangiales</taxon>
        <taxon>Cryptosporangiaceae</taxon>
        <taxon>Cryptosporangium</taxon>
    </lineage>
</organism>
<dbReference type="RefSeq" id="WP_345732025.1">
    <property type="nucleotide sequence ID" value="NZ_BAAAYN010000044.1"/>
</dbReference>
<evidence type="ECO:0000259" key="1">
    <source>
        <dbReference type="Pfam" id="PF12697"/>
    </source>
</evidence>
<reference evidence="3" key="1">
    <citation type="journal article" date="2019" name="Int. J. Syst. Evol. Microbiol.">
        <title>The Global Catalogue of Microorganisms (GCM) 10K type strain sequencing project: providing services to taxonomists for standard genome sequencing and annotation.</title>
        <authorList>
            <consortium name="The Broad Institute Genomics Platform"/>
            <consortium name="The Broad Institute Genome Sequencing Center for Infectious Disease"/>
            <person name="Wu L."/>
            <person name="Ma J."/>
        </authorList>
    </citation>
    <scope>NUCLEOTIDE SEQUENCE [LARGE SCALE GENOMIC DNA]</scope>
    <source>
        <strain evidence="3">JCM 9458</strain>
    </source>
</reference>
<evidence type="ECO:0000313" key="2">
    <source>
        <dbReference type="EMBL" id="GAA3394577.1"/>
    </source>
</evidence>
<dbReference type="PANTHER" id="PTHR37017">
    <property type="entry name" value="AB HYDROLASE-1 DOMAIN-CONTAINING PROTEIN-RELATED"/>
    <property type="match status" value="1"/>
</dbReference>
<proteinExistence type="predicted"/>
<protein>
    <submittedName>
        <fullName evidence="2">Alpha/beta hydrolase</fullName>
    </submittedName>
</protein>
<dbReference type="InterPro" id="IPR052897">
    <property type="entry name" value="Sec-Metab_Biosynth_Hydrolase"/>
</dbReference>
<evidence type="ECO:0000313" key="3">
    <source>
        <dbReference type="Proteomes" id="UP001501676"/>
    </source>
</evidence>
<dbReference type="PANTHER" id="PTHR37017:SF11">
    <property type="entry name" value="ESTERASE_LIPASE_THIOESTERASE DOMAIN-CONTAINING PROTEIN"/>
    <property type="match status" value="1"/>
</dbReference>
<feature type="domain" description="AB hydrolase-1" evidence="1">
    <location>
        <begin position="3"/>
        <end position="246"/>
    </location>
</feature>
<dbReference type="Pfam" id="PF12697">
    <property type="entry name" value="Abhydrolase_6"/>
    <property type="match status" value="1"/>
</dbReference>
<dbReference type="Gene3D" id="3.40.50.1820">
    <property type="entry name" value="alpha/beta hydrolase"/>
    <property type="match status" value="1"/>
</dbReference>
<accession>A0ABP6T7P6</accession>
<dbReference type="GO" id="GO:0016787">
    <property type="term" value="F:hydrolase activity"/>
    <property type="evidence" value="ECO:0007669"/>
    <property type="project" value="UniProtKB-KW"/>
</dbReference>
<dbReference type="Proteomes" id="UP001501676">
    <property type="component" value="Unassembled WGS sequence"/>
</dbReference>
<dbReference type="EMBL" id="BAAAYN010000044">
    <property type="protein sequence ID" value="GAA3394577.1"/>
    <property type="molecule type" value="Genomic_DNA"/>
</dbReference>